<comment type="similarity">
    <text evidence="2">Belongs to the UTP6 family.</text>
</comment>
<proteinExistence type="inferred from homology"/>
<evidence type="ECO:0000256" key="6">
    <source>
        <dbReference type="SAM" id="MobiDB-lite"/>
    </source>
</evidence>
<evidence type="ECO:0000256" key="5">
    <source>
        <dbReference type="ARBA" id="ARBA00023242"/>
    </source>
</evidence>
<dbReference type="SUPFAM" id="SSF48452">
    <property type="entry name" value="TPR-like"/>
    <property type="match status" value="1"/>
</dbReference>
<dbReference type="EMBL" id="HBNS01000355">
    <property type="protein sequence ID" value="CAE4578307.1"/>
    <property type="molecule type" value="Transcribed_RNA"/>
</dbReference>
<dbReference type="PANTHER" id="PTHR23271:SF1">
    <property type="entry name" value="U3 SMALL NUCLEOLAR RNA-ASSOCIATED PROTEIN 6 HOMOLOG"/>
    <property type="match status" value="1"/>
</dbReference>
<dbReference type="InterPro" id="IPR011990">
    <property type="entry name" value="TPR-like_helical_dom_sf"/>
</dbReference>
<dbReference type="AlphaFoldDB" id="A0A7S4QD83"/>
<dbReference type="GO" id="GO:0030515">
    <property type="term" value="F:snoRNA binding"/>
    <property type="evidence" value="ECO:0007669"/>
    <property type="project" value="InterPro"/>
</dbReference>
<accession>A0A7S4QD83</accession>
<feature type="compositionally biased region" description="Polar residues" evidence="6">
    <location>
        <begin position="92"/>
        <end position="102"/>
    </location>
</feature>
<gene>
    <name evidence="8" type="ORF">DBRI00130_LOCUS287</name>
</gene>
<dbReference type="InterPro" id="IPR055347">
    <property type="entry name" value="UTP6_N"/>
</dbReference>
<evidence type="ECO:0000259" key="7">
    <source>
        <dbReference type="Pfam" id="PF08640"/>
    </source>
</evidence>
<dbReference type="PANTHER" id="PTHR23271">
    <property type="entry name" value="HEPATOCELLULAR CARCINOMA-ASSOCIATED ANTIGEN 66"/>
    <property type="match status" value="1"/>
</dbReference>
<evidence type="ECO:0000256" key="3">
    <source>
        <dbReference type="ARBA" id="ARBA00022552"/>
    </source>
</evidence>
<feature type="compositionally biased region" description="Gly residues" evidence="6">
    <location>
        <begin position="205"/>
        <end position="217"/>
    </location>
</feature>
<organism evidence="8">
    <name type="scientific">Ditylum brightwellii</name>
    <dbReference type="NCBI Taxonomy" id="49249"/>
    <lineage>
        <taxon>Eukaryota</taxon>
        <taxon>Sar</taxon>
        <taxon>Stramenopiles</taxon>
        <taxon>Ochrophyta</taxon>
        <taxon>Bacillariophyta</taxon>
        <taxon>Mediophyceae</taxon>
        <taxon>Lithodesmiophycidae</taxon>
        <taxon>Lithodesmiales</taxon>
        <taxon>Lithodesmiaceae</taxon>
        <taxon>Ditylum</taxon>
    </lineage>
</organism>
<protein>
    <recommendedName>
        <fullName evidence="7">U3 small nucleolar RNA-associated protein 6 N-terminal domain-containing protein</fullName>
    </recommendedName>
</protein>
<keyword evidence="5" id="KW-0539">Nucleus</keyword>
<reference evidence="8" key="1">
    <citation type="submission" date="2021-01" db="EMBL/GenBank/DDBJ databases">
        <authorList>
            <person name="Corre E."/>
            <person name="Pelletier E."/>
            <person name="Niang G."/>
            <person name="Scheremetjew M."/>
            <person name="Finn R."/>
            <person name="Kale V."/>
            <person name="Holt S."/>
            <person name="Cochrane G."/>
            <person name="Meng A."/>
            <person name="Brown T."/>
            <person name="Cohen L."/>
        </authorList>
    </citation>
    <scope>NUCLEOTIDE SEQUENCE</scope>
    <source>
        <strain evidence="8">GSO104</strain>
    </source>
</reference>
<sequence>MAESVQAAMDRMVTPLRDFMERGIFTESEIRSIVSRRRRSEYLLYRRTARLNDYLTYINDEVNLEKLRILRHKRLLARRKRELQEQRKNKQNSNPGSIDQTSSKFTQFSEYDTHIVRHIHLLYARLIHRFGNDNVSVYYQHAQFAKDFKSYTILGRVYAEALRKHPRVIGLWIEAASHEFFGCPGEDDEEDENDDNEKNTQKGSADGGRVGKGGTGGSVSNARVLMQRGLRVNPNSKELWKQYFALEMHYVQKIRGRRKILQLGGEEEEADGSGNKKNANDDHAMALVIYQNAIKTISDDINFRLSFIELCQSFPQTDEIEDKIMLSIDKDFDGSEDAWIARITYAAEKSKKNIEHNDNDENGFLTEWKVEKDETRFGIDTSDSLLDLLNKATDKVPTAKMYLFTFQFVRSRMREMLDEVAADGKNSTNNEDVATALSPEAAMSITKQALFLDKTLKKALSPSTENVVNSSPDLILELADYLLHSGQPRDSVDILKRAVGVNNKNKAVRTDGRIWIRWSDIVGRIEESSSPGCYDHKAARDILQMGLQFIDVNESGHCMVLIELIRLLLDDCGQRETSSGKIQKEGEYLFSLVQRLLLLCARDSSSPSLYGVREEVVGAVVPDLCLRHLHLSSTLGGIKKARRSYESVLFQSGYVRSCEGMDDDEVDGIRSFFEACLEVEKSNATNVTMNVTQKEDTSKMIGRRSAKKIKAKPMTATTTAVTKKEMRHRLRRIYDAAIGFFQEGGNDASAMEYKKRRDEQLIFA</sequence>
<evidence type="ECO:0000256" key="1">
    <source>
        <dbReference type="ARBA" id="ARBA00004604"/>
    </source>
</evidence>
<dbReference type="InterPro" id="IPR003107">
    <property type="entry name" value="HAT"/>
</dbReference>
<feature type="compositionally biased region" description="Acidic residues" evidence="6">
    <location>
        <begin position="185"/>
        <end position="195"/>
    </location>
</feature>
<comment type="subcellular location">
    <subcellularLocation>
        <location evidence="1">Nucleus</location>
        <location evidence="1">Nucleolus</location>
    </subcellularLocation>
</comment>
<evidence type="ECO:0000256" key="2">
    <source>
        <dbReference type="ARBA" id="ARBA00010734"/>
    </source>
</evidence>
<dbReference type="GO" id="GO:0000462">
    <property type="term" value="P:maturation of SSU-rRNA from tricistronic rRNA transcript (SSU-rRNA, 5.8S rRNA, LSU-rRNA)"/>
    <property type="evidence" value="ECO:0007669"/>
    <property type="project" value="InterPro"/>
</dbReference>
<feature type="domain" description="U3 small nucleolar RNA-associated protein 6 N-terminal" evidence="7">
    <location>
        <begin position="9"/>
        <end position="85"/>
    </location>
</feature>
<evidence type="ECO:0000313" key="8">
    <source>
        <dbReference type="EMBL" id="CAE4578307.1"/>
    </source>
</evidence>
<dbReference type="Pfam" id="PF08640">
    <property type="entry name" value="U3_assoc_6"/>
    <property type="match status" value="1"/>
</dbReference>
<dbReference type="GO" id="GO:0032040">
    <property type="term" value="C:small-subunit processome"/>
    <property type="evidence" value="ECO:0007669"/>
    <property type="project" value="TreeGrafter"/>
</dbReference>
<keyword evidence="4" id="KW-0677">Repeat</keyword>
<dbReference type="Gene3D" id="1.25.40.10">
    <property type="entry name" value="Tetratricopeptide repeat domain"/>
    <property type="match status" value="2"/>
</dbReference>
<feature type="region of interest" description="Disordered" evidence="6">
    <location>
        <begin position="82"/>
        <end position="102"/>
    </location>
</feature>
<evidence type="ECO:0000256" key="4">
    <source>
        <dbReference type="ARBA" id="ARBA00022737"/>
    </source>
</evidence>
<dbReference type="InterPro" id="IPR013949">
    <property type="entry name" value="Utp6"/>
</dbReference>
<keyword evidence="3" id="KW-0698">rRNA processing</keyword>
<dbReference type="SMART" id="SM00386">
    <property type="entry name" value="HAT"/>
    <property type="match status" value="2"/>
</dbReference>
<feature type="region of interest" description="Disordered" evidence="6">
    <location>
        <begin position="183"/>
        <end position="220"/>
    </location>
</feature>
<name>A0A7S4QD83_9STRA</name>
<dbReference type="GO" id="GO:0034388">
    <property type="term" value="C:Pwp2p-containing subcomplex of 90S preribosome"/>
    <property type="evidence" value="ECO:0007669"/>
    <property type="project" value="TreeGrafter"/>
</dbReference>